<keyword evidence="2" id="KW-1185">Reference proteome</keyword>
<sequence length="91" mass="10826">MRYPFRRDPYFGTSEAASARLGIIRFDQPLKRTLFKSALQICDRLRAEAFYGRAPCHGRPCRLLSSCCRRYRAAECHRTRGRRLWNFVKRL</sequence>
<evidence type="ECO:0000313" key="1">
    <source>
        <dbReference type="EMBL" id="SJM28059.1"/>
    </source>
</evidence>
<protein>
    <submittedName>
        <fullName evidence="1">Uncharacterized protein</fullName>
    </submittedName>
</protein>
<gene>
    <name evidence="1" type="ORF">BQ8482_100255</name>
</gene>
<dbReference type="EMBL" id="FUIG01000002">
    <property type="protein sequence ID" value="SJM28059.1"/>
    <property type="molecule type" value="Genomic_DNA"/>
</dbReference>
<dbReference type="AlphaFoldDB" id="A0A2P9AAB6"/>
<name>A0A2P9AAB6_9HYPH</name>
<organism evidence="1 2">
    <name type="scientific">Mesorhizobium delmotii</name>
    <dbReference type="NCBI Taxonomy" id="1631247"/>
    <lineage>
        <taxon>Bacteria</taxon>
        <taxon>Pseudomonadati</taxon>
        <taxon>Pseudomonadota</taxon>
        <taxon>Alphaproteobacteria</taxon>
        <taxon>Hyphomicrobiales</taxon>
        <taxon>Phyllobacteriaceae</taxon>
        <taxon>Mesorhizobium</taxon>
    </lineage>
</organism>
<evidence type="ECO:0000313" key="2">
    <source>
        <dbReference type="Proteomes" id="UP000245698"/>
    </source>
</evidence>
<accession>A0A2P9AAB6</accession>
<reference evidence="2" key="1">
    <citation type="submission" date="2016-12" db="EMBL/GenBank/DDBJ databases">
        <authorList>
            <person name="Brunel B."/>
        </authorList>
    </citation>
    <scope>NUCLEOTIDE SEQUENCE [LARGE SCALE GENOMIC DNA]</scope>
</reference>
<dbReference type="Proteomes" id="UP000245698">
    <property type="component" value="Unassembled WGS sequence"/>
</dbReference>
<proteinExistence type="predicted"/>